<dbReference type="PROSITE" id="PS00622">
    <property type="entry name" value="HTH_LUXR_1"/>
    <property type="match status" value="1"/>
</dbReference>
<evidence type="ECO:0000313" key="6">
    <source>
        <dbReference type="EMBL" id="MBB5723691.1"/>
    </source>
</evidence>
<evidence type="ECO:0000256" key="2">
    <source>
        <dbReference type="ARBA" id="ARBA00023125"/>
    </source>
</evidence>
<dbReference type="Gene3D" id="3.40.50.2300">
    <property type="match status" value="1"/>
</dbReference>
<dbReference type="GO" id="GO:0006355">
    <property type="term" value="P:regulation of DNA-templated transcription"/>
    <property type="evidence" value="ECO:0007669"/>
    <property type="project" value="InterPro"/>
</dbReference>
<dbReference type="InterPro" id="IPR051015">
    <property type="entry name" value="EvgA-like"/>
</dbReference>
<gene>
    <name evidence="6" type="ORF">FHS72_003336</name>
</gene>
<dbReference type="Pfam" id="PF00196">
    <property type="entry name" value="GerE"/>
    <property type="match status" value="1"/>
</dbReference>
<evidence type="ECO:0000259" key="5">
    <source>
        <dbReference type="PROSITE" id="PS50110"/>
    </source>
</evidence>
<keyword evidence="2 6" id="KW-0238">DNA-binding</keyword>
<dbReference type="GO" id="GO:0000160">
    <property type="term" value="P:phosphorelay signal transduction system"/>
    <property type="evidence" value="ECO:0007669"/>
    <property type="project" value="InterPro"/>
</dbReference>
<comment type="caution">
    <text evidence="6">The sequence shown here is derived from an EMBL/GenBank/DDBJ whole genome shotgun (WGS) entry which is preliminary data.</text>
</comment>
<dbReference type="SMART" id="SM00421">
    <property type="entry name" value="HTH_LUXR"/>
    <property type="match status" value="1"/>
</dbReference>
<keyword evidence="1 3" id="KW-0597">Phosphoprotein</keyword>
<feature type="modified residue" description="4-aspartylphosphate" evidence="3">
    <location>
        <position position="55"/>
    </location>
</feature>
<dbReference type="PROSITE" id="PS50110">
    <property type="entry name" value="RESPONSE_REGULATORY"/>
    <property type="match status" value="1"/>
</dbReference>
<protein>
    <submittedName>
        <fullName evidence="6">DNA-binding NarL/FixJ family response regulator</fullName>
    </submittedName>
</protein>
<sequence length="213" mass="22977">MRKILIVDDHSVIRSGMKTLLELELGDVQVLAAATVADALQIVRDSKPVDLLLLDLNLPDSKDFDGLTRLKQADPAMPIALVSGDEDGSTIRRASEAGADGYIPKTADPDILVHAVSLLLKGEVFFPRVLFEQTVGDARVAVASEPIPALPVLTERQTNVFDCIVQGLSNKEIARELLLTESTVKTHVAAILQKFQVSSRGKLMAQAGFPAQE</sequence>
<proteinExistence type="predicted"/>
<dbReference type="Proteomes" id="UP000535415">
    <property type="component" value="Unassembled WGS sequence"/>
</dbReference>
<dbReference type="PANTHER" id="PTHR45566">
    <property type="entry name" value="HTH-TYPE TRANSCRIPTIONAL REGULATOR YHJB-RELATED"/>
    <property type="match status" value="1"/>
</dbReference>
<accession>A0A7W9BNK3</accession>
<dbReference type="InterPro" id="IPR016032">
    <property type="entry name" value="Sig_transdc_resp-reg_C-effctor"/>
</dbReference>
<reference evidence="6 7" key="1">
    <citation type="submission" date="2020-08" db="EMBL/GenBank/DDBJ databases">
        <title>Genomic Encyclopedia of Type Strains, Phase IV (KMG-IV): sequencing the most valuable type-strain genomes for metagenomic binning, comparative biology and taxonomic classification.</title>
        <authorList>
            <person name="Goeker M."/>
        </authorList>
    </citation>
    <scope>NUCLEOTIDE SEQUENCE [LARGE SCALE GENOMIC DNA]</scope>
    <source>
        <strain evidence="6 7">DSM 101064</strain>
    </source>
</reference>
<evidence type="ECO:0000256" key="1">
    <source>
        <dbReference type="ARBA" id="ARBA00022553"/>
    </source>
</evidence>
<evidence type="ECO:0000313" key="7">
    <source>
        <dbReference type="Proteomes" id="UP000535415"/>
    </source>
</evidence>
<dbReference type="InterPro" id="IPR011006">
    <property type="entry name" value="CheY-like_superfamily"/>
</dbReference>
<dbReference type="SUPFAM" id="SSF52172">
    <property type="entry name" value="CheY-like"/>
    <property type="match status" value="1"/>
</dbReference>
<organism evidence="6 7">
    <name type="scientific">Yoonia ponticola</name>
    <dbReference type="NCBI Taxonomy" id="1524255"/>
    <lineage>
        <taxon>Bacteria</taxon>
        <taxon>Pseudomonadati</taxon>
        <taxon>Pseudomonadota</taxon>
        <taxon>Alphaproteobacteria</taxon>
        <taxon>Rhodobacterales</taxon>
        <taxon>Paracoccaceae</taxon>
        <taxon>Yoonia</taxon>
    </lineage>
</organism>
<dbReference type="PROSITE" id="PS50043">
    <property type="entry name" value="HTH_LUXR_2"/>
    <property type="match status" value="1"/>
</dbReference>
<feature type="domain" description="Response regulatory" evidence="5">
    <location>
        <begin position="3"/>
        <end position="120"/>
    </location>
</feature>
<name>A0A7W9BNK3_9RHOB</name>
<dbReference type="InterPro" id="IPR058245">
    <property type="entry name" value="NreC/VraR/RcsB-like_REC"/>
</dbReference>
<dbReference type="SMART" id="SM00448">
    <property type="entry name" value="REC"/>
    <property type="match status" value="1"/>
</dbReference>
<evidence type="ECO:0000256" key="3">
    <source>
        <dbReference type="PROSITE-ProRule" id="PRU00169"/>
    </source>
</evidence>
<dbReference type="PRINTS" id="PR00038">
    <property type="entry name" value="HTHLUXR"/>
</dbReference>
<dbReference type="RefSeq" id="WP_183530812.1">
    <property type="nucleotide sequence ID" value="NZ_JACIJM010000013.1"/>
</dbReference>
<dbReference type="CDD" id="cd06170">
    <property type="entry name" value="LuxR_C_like"/>
    <property type="match status" value="1"/>
</dbReference>
<dbReference type="InterPro" id="IPR000792">
    <property type="entry name" value="Tscrpt_reg_LuxR_C"/>
</dbReference>
<dbReference type="SUPFAM" id="SSF46894">
    <property type="entry name" value="C-terminal effector domain of the bipartite response regulators"/>
    <property type="match status" value="1"/>
</dbReference>
<dbReference type="AlphaFoldDB" id="A0A7W9BNK3"/>
<dbReference type="Pfam" id="PF00072">
    <property type="entry name" value="Response_reg"/>
    <property type="match status" value="1"/>
</dbReference>
<evidence type="ECO:0000259" key="4">
    <source>
        <dbReference type="PROSITE" id="PS50043"/>
    </source>
</evidence>
<dbReference type="InterPro" id="IPR001789">
    <property type="entry name" value="Sig_transdc_resp-reg_receiver"/>
</dbReference>
<dbReference type="GO" id="GO:0003677">
    <property type="term" value="F:DNA binding"/>
    <property type="evidence" value="ECO:0007669"/>
    <property type="project" value="UniProtKB-KW"/>
</dbReference>
<feature type="domain" description="HTH luxR-type" evidence="4">
    <location>
        <begin position="146"/>
        <end position="209"/>
    </location>
</feature>
<dbReference type="EMBL" id="JACIJM010000013">
    <property type="protein sequence ID" value="MBB5723691.1"/>
    <property type="molecule type" value="Genomic_DNA"/>
</dbReference>
<dbReference type="PANTHER" id="PTHR45566:SF1">
    <property type="entry name" value="HTH-TYPE TRANSCRIPTIONAL REGULATOR YHJB-RELATED"/>
    <property type="match status" value="1"/>
</dbReference>
<dbReference type="CDD" id="cd17535">
    <property type="entry name" value="REC_NarL-like"/>
    <property type="match status" value="1"/>
</dbReference>
<keyword evidence="7" id="KW-1185">Reference proteome</keyword>